<reference evidence="3 5" key="1">
    <citation type="submission" date="2015-09" db="EMBL/GenBank/DDBJ databases">
        <authorList>
            <consortium name="Swine Surveillance"/>
        </authorList>
    </citation>
    <scope>NUCLEOTIDE SEQUENCE [LARGE SCALE GENOMIC DNA]</scope>
    <source>
        <strain evidence="3 5">5120</strain>
    </source>
</reference>
<dbReference type="EMBL" id="CYSB01000039">
    <property type="protein sequence ID" value="CUH69345.1"/>
    <property type="molecule type" value="Genomic_DNA"/>
</dbReference>
<reference evidence="2 4" key="2">
    <citation type="submission" date="2015-09" db="EMBL/GenBank/DDBJ databases">
        <authorList>
            <person name="Rodrigo-Torres L."/>
            <person name="Arahal D.R."/>
        </authorList>
    </citation>
    <scope>NUCLEOTIDE SEQUENCE [LARGE SCALE GENOMIC DNA]</scope>
    <source>
        <strain evidence="2 4">CECT 5118</strain>
    </source>
</reference>
<dbReference type="SUPFAM" id="SSF56219">
    <property type="entry name" value="DNase I-like"/>
    <property type="match status" value="1"/>
</dbReference>
<proteinExistence type="predicted"/>
<evidence type="ECO:0000313" key="4">
    <source>
        <dbReference type="Proteomes" id="UP000051086"/>
    </source>
</evidence>
<accession>A0A0P1G4B0</accession>
<dbReference type="Gene3D" id="3.60.10.10">
    <property type="entry name" value="Endonuclease/exonuclease/phosphatase"/>
    <property type="match status" value="1"/>
</dbReference>
<dbReference type="Pfam" id="PF03372">
    <property type="entry name" value="Exo_endo_phos"/>
    <property type="match status" value="1"/>
</dbReference>
<keyword evidence="3" id="KW-0378">Hydrolase</keyword>
<name>A0A0P1G4B0_9RHOB</name>
<keyword evidence="4" id="KW-1185">Reference proteome</keyword>
<protein>
    <submittedName>
        <fullName evidence="3">3-phytase (Myo-inositol-hexaphosphate 3-phosphohydrolase)</fullName>
    </submittedName>
</protein>
<organism evidence="3 5">
    <name type="scientific">Thalassovita autumnalis</name>
    <dbReference type="NCBI Taxonomy" id="2072972"/>
    <lineage>
        <taxon>Bacteria</taxon>
        <taxon>Pseudomonadati</taxon>
        <taxon>Pseudomonadota</taxon>
        <taxon>Alphaproteobacteria</taxon>
        <taxon>Rhodobacterales</taxon>
        <taxon>Roseobacteraceae</taxon>
        <taxon>Thalassovita</taxon>
    </lineage>
</organism>
<dbReference type="RefSeq" id="WP_165590056.1">
    <property type="nucleotide sequence ID" value="NZ_CYSB01000039.1"/>
</dbReference>
<evidence type="ECO:0000259" key="1">
    <source>
        <dbReference type="Pfam" id="PF03372"/>
    </source>
</evidence>
<evidence type="ECO:0000313" key="2">
    <source>
        <dbReference type="EMBL" id="CUH69345.1"/>
    </source>
</evidence>
<evidence type="ECO:0000313" key="3">
    <source>
        <dbReference type="EMBL" id="CUH74268.1"/>
    </source>
</evidence>
<dbReference type="EMBL" id="CYSC01000044">
    <property type="protein sequence ID" value="CUH74268.1"/>
    <property type="molecule type" value="Genomic_DNA"/>
</dbReference>
<feature type="domain" description="Endonuclease/exonuclease/phosphatase" evidence="1">
    <location>
        <begin position="23"/>
        <end position="318"/>
    </location>
</feature>
<dbReference type="Proteomes" id="UP000051086">
    <property type="component" value="Unassembled WGS sequence"/>
</dbReference>
<evidence type="ECO:0000313" key="5">
    <source>
        <dbReference type="Proteomes" id="UP000051887"/>
    </source>
</evidence>
<gene>
    <name evidence="2" type="ORF">TL5118_03305</name>
    <name evidence="3" type="ORF">TL5120_04088</name>
</gene>
<dbReference type="GO" id="GO:0016787">
    <property type="term" value="F:hydrolase activity"/>
    <property type="evidence" value="ECO:0007669"/>
    <property type="project" value="UniProtKB-KW"/>
</dbReference>
<dbReference type="InterPro" id="IPR005135">
    <property type="entry name" value="Endo/exonuclease/phosphatase"/>
</dbReference>
<sequence length="328" mass="35274">MIFGIFAGVASADDPPAQGLRIATFNTELSRKGPGLLLRDILRGQAQVQAVVAVIAEMQPDIVLLQDFDFDHGRQALTAFADLLRAQGVDYPFVFALRPNSGRPTGLDLDGDGRLGHARDAQGYGQFSGQGGMALLSRYPVEEEGVRDFSPLLWAELPGAEGATRPEVLPDAFREVQRLSAVAHWLVPVATPKGRVNLLAFHASPPVFDGPEDRNGYRNADELRLWLALLAGQLGPVPDGPVVLLGDANNDPTLGEGQKPPLLALLRHPELQDPLAAKGPTVNWVQTGPMRVDYVLPSRDVTVIAAGISDADPAASRHRLVWVDIKPP</sequence>
<dbReference type="Proteomes" id="UP000051887">
    <property type="component" value="Unassembled WGS sequence"/>
</dbReference>
<dbReference type="AlphaFoldDB" id="A0A0P1G4B0"/>
<dbReference type="InterPro" id="IPR036691">
    <property type="entry name" value="Endo/exonu/phosph_ase_sf"/>
</dbReference>